<dbReference type="GO" id="GO:0003678">
    <property type="term" value="F:DNA helicase activity"/>
    <property type="evidence" value="ECO:0007669"/>
    <property type="project" value="TreeGrafter"/>
</dbReference>
<dbReference type="GO" id="GO:0006281">
    <property type="term" value="P:DNA repair"/>
    <property type="evidence" value="ECO:0007669"/>
    <property type="project" value="TreeGrafter"/>
</dbReference>
<dbReference type="EMBL" id="QSJI01000006">
    <property type="protein sequence ID" value="RHD55076.1"/>
    <property type="molecule type" value="Genomic_DNA"/>
</dbReference>
<dbReference type="CDD" id="cd06127">
    <property type="entry name" value="DEDDh"/>
    <property type="match status" value="1"/>
</dbReference>
<dbReference type="SMART" id="SM00479">
    <property type="entry name" value="EXOIII"/>
    <property type="match status" value="1"/>
</dbReference>
<evidence type="ECO:0000256" key="5">
    <source>
        <dbReference type="ARBA" id="ARBA00038058"/>
    </source>
</evidence>
<dbReference type="GO" id="GO:0016818">
    <property type="term" value="F:hydrolase activity, acting on acid anhydrides, in phosphorus-containing anhydrides"/>
    <property type="evidence" value="ECO:0007669"/>
    <property type="project" value="InterPro"/>
</dbReference>
<protein>
    <submittedName>
        <fullName evidence="7">DNA polymerase III subunit epsilon</fullName>
    </submittedName>
</protein>
<dbReference type="SUPFAM" id="SSF52540">
    <property type="entry name" value="P-loop containing nucleoside triphosphate hydrolases"/>
    <property type="match status" value="2"/>
</dbReference>
<dbReference type="InterPro" id="IPR013520">
    <property type="entry name" value="Ribonucl_H"/>
</dbReference>
<dbReference type="Pfam" id="PF00929">
    <property type="entry name" value="RNase_T"/>
    <property type="match status" value="1"/>
</dbReference>
<dbReference type="GO" id="GO:0004527">
    <property type="term" value="F:exonuclease activity"/>
    <property type="evidence" value="ECO:0007669"/>
    <property type="project" value="UniProtKB-KW"/>
</dbReference>
<evidence type="ECO:0000313" key="8">
    <source>
        <dbReference type="Proteomes" id="UP000286050"/>
    </source>
</evidence>
<dbReference type="InterPro" id="IPR027417">
    <property type="entry name" value="P-loop_NTPase"/>
</dbReference>
<dbReference type="PANTHER" id="PTHR11472">
    <property type="entry name" value="DNA REPAIR DEAD HELICASE RAD3/XP-D SUBFAMILY MEMBER"/>
    <property type="match status" value="1"/>
</dbReference>
<dbReference type="Gene3D" id="3.30.420.10">
    <property type="entry name" value="Ribonuclease H-like superfamily/Ribonuclease H"/>
    <property type="match status" value="1"/>
</dbReference>
<proteinExistence type="inferred from homology"/>
<dbReference type="Pfam" id="PF13307">
    <property type="entry name" value="Helicase_C_2"/>
    <property type="match status" value="1"/>
</dbReference>
<dbReference type="InterPro" id="IPR045028">
    <property type="entry name" value="DinG/Rad3-like"/>
</dbReference>
<comment type="similarity">
    <text evidence="5">Belongs to the helicase family. DinG subfamily.</text>
</comment>
<dbReference type="PANTHER" id="PTHR11472:SF34">
    <property type="entry name" value="REGULATOR OF TELOMERE ELONGATION HELICASE 1"/>
    <property type="match status" value="1"/>
</dbReference>
<dbReference type="InterPro" id="IPR014013">
    <property type="entry name" value="Helic_SF1/SF2_ATP-bd_DinG/Rad3"/>
</dbReference>
<sequence>MSVAAAATPLEMAAAVLPGTPAAIVERYATLAQRAETRSFGLIEDDVIVLDTETTGLSHRDSELIEIAAARLRGREIVDRFDTFVKPSGLIPEEITKLTSITNADVAHAPSAVDAVASLAEFVGGCPVVAHNAAFDRGFIEQVPGGADVSDIWIDSLALSRIALPRLASHKLAVMAELFGCESVSHRANADVEALCGVWRILLCGLADLPAGLMRRLADMHPDVPWSYRPIFSFLAAEEPDAVFSLVDSRCELLKGYEEAEIGSAARVDADELVGVSVPSREEIEECFAPGGLVNRMYPGYEPRSEQVQMAVEVRDALATSTHRVIEAGTGVGKSIAYLVPMAELARRNKVTVGIATKSNNLADQLIYHELPRLAREMDGGLTYCALKGYDHYPCLRKLDRLARAQEIKTNRDPADTLTAIAVLYAFACQSPTGDLDGLGIRWRSVNKADLTTSSRECARRLCPFYPDKCMVHGSRRRATRVDVVVTNHSLLFRNVAAEGKILPPIRHWVVDEAHSIESEARRQWAIKVSADESRAVFERLGGDRAGALGKIARDLALSDAATLFMGLTVKASSSTQRASLAMAELFDAVRELARAARSEGGYDNANMWIGNDLRDSMVWAGFEEVGRTALDALDEATKNLASLVETVAEEKPDLVTDVADGQRRMRELRDGLRLILDGVDDRYVYSCQVNRRLKAGGECLTAERLDVGEALAEEWLPEVHTAIFASATMTVSDSFDHFQHAVGLDRISSSSSRSVHLDSSYDFERNMAVVVASDMPDPRSRDAYLSALETLLVDVHIAMGGSTLTLFTNRRDMEELYDRVEPRLAQRGLALDCQRRTTSAKILRDRFLSNEKSSLFALKAFWEGFDAAGDTLRCVVIPKLPFASPSDPLSCERGAREDRAWARYSLPEAVLEVKQAAGRLIRTSTDAGVLVLADSRLVSKGYGKKFLNSLPAPHQRIEVRQVGRYLEMWRESHERR</sequence>
<dbReference type="GO" id="GO:0005524">
    <property type="term" value="F:ATP binding"/>
    <property type="evidence" value="ECO:0007669"/>
    <property type="project" value="UniProtKB-KW"/>
</dbReference>
<evidence type="ECO:0000256" key="1">
    <source>
        <dbReference type="ARBA" id="ARBA00022741"/>
    </source>
</evidence>
<evidence type="ECO:0000313" key="7">
    <source>
        <dbReference type="EMBL" id="RHD55076.1"/>
    </source>
</evidence>
<dbReference type="SUPFAM" id="SSF53098">
    <property type="entry name" value="Ribonuclease H-like"/>
    <property type="match status" value="1"/>
</dbReference>
<gene>
    <name evidence="7" type="ORF">DW787_06820</name>
</gene>
<dbReference type="InterPro" id="IPR036397">
    <property type="entry name" value="RNaseH_sf"/>
</dbReference>
<dbReference type="FunFam" id="3.30.420.10:FF:000045">
    <property type="entry name" value="3'-5' exonuclease DinG"/>
    <property type="match status" value="1"/>
</dbReference>
<dbReference type="RefSeq" id="WP_118272196.1">
    <property type="nucleotide sequence ID" value="NZ_QSJI01000006.1"/>
</dbReference>
<feature type="domain" description="Helicase ATP-binding" evidence="6">
    <location>
        <begin position="293"/>
        <end position="581"/>
    </location>
</feature>
<keyword evidence="4" id="KW-0067">ATP-binding</keyword>
<organism evidence="7 8">
    <name type="scientific">Collinsella intestinalis</name>
    <dbReference type="NCBI Taxonomy" id="147207"/>
    <lineage>
        <taxon>Bacteria</taxon>
        <taxon>Bacillati</taxon>
        <taxon>Actinomycetota</taxon>
        <taxon>Coriobacteriia</taxon>
        <taxon>Coriobacteriales</taxon>
        <taxon>Coriobacteriaceae</taxon>
        <taxon>Collinsella</taxon>
    </lineage>
</organism>
<dbReference type="PROSITE" id="PS51193">
    <property type="entry name" value="HELICASE_ATP_BIND_2"/>
    <property type="match status" value="1"/>
</dbReference>
<keyword evidence="3" id="KW-0269">Exonuclease</keyword>
<keyword evidence="2" id="KW-0378">Hydrolase</keyword>
<dbReference type="Proteomes" id="UP000286050">
    <property type="component" value="Unassembled WGS sequence"/>
</dbReference>
<reference evidence="7 8" key="1">
    <citation type="submission" date="2018-08" db="EMBL/GenBank/DDBJ databases">
        <title>A genome reference for cultivated species of the human gut microbiota.</title>
        <authorList>
            <person name="Zou Y."/>
            <person name="Xue W."/>
            <person name="Luo G."/>
        </authorList>
    </citation>
    <scope>NUCLEOTIDE SEQUENCE [LARGE SCALE GENOMIC DNA]</scope>
    <source>
        <strain evidence="7 8">AM30-5LB</strain>
    </source>
</reference>
<dbReference type="GO" id="GO:0003676">
    <property type="term" value="F:nucleic acid binding"/>
    <property type="evidence" value="ECO:0007669"/>
    <property type="project" value="InterPro"/>
</dbReference>
<dbReference type="InterPro" id="IPR006555">
    <property type="entry name" value="ATP-dep_Helicase_C"/>
</dbReference>
<dbReference type="InterPro" id="IPR014001">
    <property type="entry name" value="Helicase_ATP-bd"/>
</dbReference>
<evidence type="ECO:0000256" key="3">
    <source>
        <dbReference type="ARBA" id="ARBA00022839"/>
    </source>
</evidence>
<evidence type="ECO:0000256" key="4">
    <source>
        <dbReference type="ARBA" id="ARBA00022840"/>
    </source>
</evidence>
<dbReference type="SMART" id="SM00491">
    <property type="entry name" value="HELICc2"/>
    <property type="match status" value="1"/>
</dbReference>
<dbReference type="Gene3D" id="3.40.50.300">
    <property type="entry name" value="P-loop containing nucleotide triphosphate hydrolases"/>
    <property type="match status" value="2"/>
</dbReference>
<evidence type="ECO:0000259" key="6">
    <source>
        <dbReference type="PROSITE" id="PS51193"/>
    </source>
</evidence>
<evidence type="ECO:0000256" key="2">
    <source>
        <dbReference type="ARBA" id="ARBA00022801"/>
    </source>
</evidence>
<dbReference type="InterPro" id="IPR012337">
    <property type="entry name" value="RNaseH-like_sf"/>
</dbReference>
<keyword evidence="1" id="KW-0547">Nucleotide-binding</keyword>
<comment type="caution">
    <text evidence="7">The sequence shown here is derived from an EMBL/GenBank/DDBJ whole genome shotgun (WGS) entry which is preliminary data.</text>
</comment>
<keyword evidence="3" id="KW-0540">Nuclease</keyword>
<dbReference type="SMART" id="SM00487">
    <property type="entry name" value="DEXDc"/>
    <property type="match status" value="1"/>
</dbReference>
<name>A0A414FVE7_9ACTN</name>
<dbReference type="AlphaFoldDB" id="A0A414FVE7"/>
<accession>A0A414FVE7</accession>